<dbReference type="InterPro" id="IPR029063">
    <property type="entry name" value="SAM-dependent_MTases_sf"/>
</dbReference>
<comment type="caution">
    <text evidence="8">The sequence shown here is derived from an EMBL/GenBank/DDBJ whole genome shotgun (WGS) entry which is preliminary data.</text>
</comment>
<evidence type="ECO:0000256" key="5">
    <source>
        <dbReference type="PIRNR" id="PIRNR017269"/>
    </source>
</evidence>
<dbReference type="InterPro" id="IPR049470">
    <property type="entry name" value="TRM61_C"/>
</dbReference>
<keyword evidence="3 5" id="KW-0949">S-adenosyl-L-methionine</keyword>
<dbReference type="InterPro" id="IPR014816">
    <property type="entry name" value="tRNA_MeTrfase_Gcd14"/>
</dbReference>
<keyword evidence="4 5" id="KW-0819">tRNA processing</keyword>
<dbReference type="Pfam" id="PF14801">
    <property type="entry name" value="TrmI-like_N"/>
    <property type="match status" value="1"/>
</dbReference>
<dbReference type="EMBL" id="JFHK01000009">
    <property type="protein sequence ID" value="OAA30415.1"/>
    <property type="molecule type" value="Genomic_DNA"/>
</dbReference>
<dbReference type="GO" id="GO:0031515">
    <property type="term" value="C:tRNA (m1A) methyltransferase complex"/>
    <property type="evidence" value="ECO:0007669"/>
    <property type="project" value="UniProtKB-UniRule"/>
</dbReference>
<comment type="subunit">
    <text evidence="5">Homotetramer composed of a dimer of dimers.</text>
</comment>
<sequence>MIRVGDRVLVLTDDGSRYLITLREGSIFGTHLGNILHEEIIGKEYGDTIKIGRSKAHILKPGIVDYVFNLNRRTQIVYPKDMGFIILMLDIKEGDLVIECGSGSGSMTGAFARYVGSKGKVVSYERREKFLERARENIDQLGIGDRVEFKLKDIGDGIDEKGADAFFLDVPDPVPYLSEVLSSLKGGGRLCVLCPTVNQVQSVLESLNEKEVVDIEVWETFIRKMKTNPKRFRPEDRMVGHTAYLIFGVKVSRGGEKYEE</sequence>
<dbReference type="EC" id="2.1.1.220" evidence="5"/>
<dbReference type="Proteomes" id="UP000077339">
    <property type="component" value="Unassembled WGS sequence"/>
</dbReference>
<feature type="binding site" evidence="6">
    <location>
        <position position="169"/>
    </location>
    <ligand>
        <name>S-adenosyl-L-methionine</name>
        <dbReference type="ChEBI" id="CHEBI:59789"/>
    </ligand>
</feature>
<accession>A0A176K152</accession>
<comment type="catalytic activity">
    <reaction evidence="5">
        <text>adenosine(58) in tRNA + S-adenosyl-L-methionine = N(1)-methyladenosine(58) in tRNA + S-adenosyl-L-homocysteine + H(+)</text>
        <dbReference type="Rhea" id="RHEA:43152"/>
        <dbReference type="Rhea" id="RHEA-COMP:10365"/>
        <dbReference type="Rhea" id="RHEA-COMP:10366"/>
        <dbReference type="ChEBI" id="CHEBI:15378"/>
        <dbReference type="ChEBI" id="CHEBI:57856"/>
        <dbReference type="ChEBI" id="CHEBI:59789"/>
        <dbReference type="ChEBI" id="CHEBI:74411"/>
        <dbReference type="ChEBI" id="CHEBI:74491"/>
        <dbReference type="EC" id="2.1.1.220"/>
    </reaction>
</comment>
<evidence type="ECO:0000256" key="4">
    <source>
        <dbReference type="ARBA" id="ARBA00022694"/>
    </source>
</evidence>
<dbReference type="PROSITE" id="PS51620">
    <property type="entry name" value="SAM_TRM61"/>
    <property type="match status" value="1"/>
</dbReference>
<keyword evidence="9" id="KW-1185">Reference proteome</keyword>
<proteinExistence type="inferred from homology"/>
<dbReference type="SUPFAM" id="SSF53335">
    <property type="entry name" value="S-adenosyl-L-methionine-dependent methyltransferases"/>
    <property type="match status" value="1"/>
</dbReference>
<evidence type="ECO:0000313" key="9">
    <source>
        <dbReference type="Proteomes" id="UP000077339"/>
    </source>
</evidence>
<gene>
    <name evidence="8" type="ORF">AT15_10260</name>
</gene>
<dbReference type="PIRSF" id="PIRSF017269">
    <property type="entry name" value="GCD14"/>
    <property type="match status" value="1"/>
</dbReference>
<name>A0A176K152_9BACT</name>
<keyword evidence="2 5" id="KW-0808">Transferase</keyword>
<dbReference type="GO" id="GO:0030488">
    <property type="term" value="P:tRNA methylation"/>
    <property type="evidence" value="ECO:0007669"/>
    <property type="project" value="InterPro"/>
</dbReference>
<evidence type="ECO:0000256" key="3">
    <source>
        <dbReference type="ARBA" id="ARBA00022691"/>
    </source>
</evidence>
<dbReference type="OrthoDB" id="9781391at2"/>
<dbReference type="PANTHER" id="PTHR12133">
    <property type="entry name" value="TRNA (ADENINE(58)-N(1))-METHYLTRANSFERASE"/>
    <property type="match status" value="1"/>
</dbReference>
<dbReference type="PATRIC" id="fig|1453497.3.peg.2027"/>
<comment type="function">
    <text evidence="5">Catalyzes the S-adenosyl-L-methionine-dependent formation of N(1)-methyladenine at position 58 (m1A58) in tRNA.</text>
</comment>
<comment type="similarity">
    <text evidence="5">Belongs to the class I-like SAM-binding methyltransferase superfamily. TRM61 family.</text>
</comment>
<dbReference type="CDD" id="cd02440">
    <property type="entry name" value="AdoMet_MTases"/>
    <property type="match status" value="1"/>
</dbReference>
<dbReference type="PANTHER" id="PTHR12133:SF1">
    <property type="entry name" value="TRNA (ADENINE(58)-N(1))-METHYLTRANSFERASE, MITOCHONDRIAL"/>
    <property type="match status" value="1"/>
</dbReference>
<evidence type="ECO:0000256" key="6">
    <source>
        <dbReference type="PIRSR" id="PIRSR017269-1"/>
    </source>
</evidence>
<evidence type="ECO:0000256" key="1">
    <source>
        <dbReference type="ARBA" id="ARBA00022603"/>
    </source>
</evidence>
<keyword evidence="1 5" id="KW-0489">Methyltransferase</keyword>
<evidence type="ECO:0000259" key="7">
    <source>
        <dbReference type="Pfam" id="PF08704"/>
    </source>
</evidence>
<evidence type="ECO:0000256" key="2">
    <source>
        <dbReference type="ARBA" id="ARBA00022679"/>
    </source>
</evidence>
<dbReference type="GO" id="GO:0160107">
    <property type="term" value="F:tRNA (adenine(58)-N1)-methyltransferase activity"/>
    <property type="evidence" value="ECO:0007669"/>
    <property type="project" value="UniProtKB-EC"/>
</dbReference>
<feature type="domain" description="tRNA (adenine(58)-N(1))-methyltransferase catalytic subunit TRM61 C-terminal" evidence="7">
    <location>
        <begin position="57"/>
        <end position="230"/>
    </location>
</feature>
<feature type="binding site" evidence="6">
    <location>
        <position position="153"/>
    </location>
    <ligand>
        <name>S-adenosyl-L-methionine</name>
        <dbReference type="ChEBI" id="CHEBI:59789"/>
    </ligand>
</feature>
<dbReference type="AlphaFoldDB" id="A0A176K152"/>
<dbReference type="STRING" id="1453497.AT15_10260"/>
<organism evidence="8 9">
    <name type="scientific">Kosmotoga arenicorallina S304</name>
    <dbReference type="NCBI Taxonomy" id="1453497"/>
    <lineage>
        <taxon>Bacteria</taxon>
        <taxon>Thermotogati</taxon>
        <taxon>Thermotogota</taxon>
        <taxon>Thermotogae</taxon>
        <taxon>Kosmotogales</taxon>
        <taxon>Kosmotogaceae</taxon>
        <taxon>Kosmotoga</taxon>
    </lineage>
</organism>
<dbReference type="Gene3D" id="3.40.50.150">
    <property type="entry name" value="Vaccinia Virus protein VP39"/>
    <property type="match status" value="1"/>
</dbReference>
<dbReference type="Pfam" id="PF08704">
    <property type="entry name" value="GCD14"/>
    <property type="match status" value="1"/>
</dbReference>
<evidence type="ECO:0000313" key="8">
    <source>
        <dbReference type="EMBL" id="OAA30415.1"/>
    </source>
</evidence>
<protein>
    <recommendedName>
        <fullName evidence="5">tRNA (adenine(58)-N(1))-methyltransferase TrmI</fullName>
        <ecNumber evidence="5">2.1.1.220</ecNumber>
    </recommendedName>
</protein>
<feature type="binding site" evidence="6">
    <location>
        <position position="125"/>
    </location>
    <ligand>
        <name>S-adenosyl-L-methionine</name>
        <dbReference type="ChEBI" id="CHEBI:59789"/>
    </ligand>
</feature>
<reference evidence="8 9" key="1">
    <citation type="submission" date="2014-02" db="EMBL/GenBank/DDBJ databases">
        <title>Kosmotoga genome sequencing.</title>
        <authorList>
            <person name="Pollo S.M."/>
            <person name="Charchuk R."/>
            <person name="Nesbo C.L."/>
        </authorList>
    </citation>
    <scope>NUCLEOTIDE SEQUENCE [LARGE SCALE GENOMIC DNA]</scope>
    <source>
        <strain evidence="8 9">S304</strain>
    </source>
</reference>
<dbReference type="Gene3D" id="3.10.330.20">
    <property type="match status" value="1"/>
</dbReference>
<dbReference type="RefSeq" id="WP_068347499.1">
    <property type="nucleotide sequence ID" value="NZ_JFHK01000009.1"/>
</dbReference>